<name>A0A7G9A4Q5_9VIRU</name>
<protein>
    <submittedName>
        <fullName evidence="2">Uncharacterized protein</fullName>
    </submittedName>
</protein>
<evidence type="ECO:0000313" key="2">
    <source>
        <dbReference type="EMBL" id="QNL31728.1"/>
    </source>
</evidence>
<proteinExistence type="predicted"/>
<sequence length="149" mass="16329">MSPDQELQVLFPAIEINGITVKPFKFKDFRSVLGIAKKYIEIFSTLKDSTAVIMTMLDRGEDALDDLAKLANLATGLSLEEIGELEGDKAMDLFIAVFEINSDFFIQKLTEGAEKIAARLAPKGGLSKSPDSFAPDTDSRTLENTAKPR</sequence>
<dbReference type="EMBL" id="MT840189">
    <property type="protein sequence ID" value="QNL31728.1"/>
    <property type="molecule type" value="Genomic_DNA"/>
</dbReference>
<evidence type="ECO:0000256" key="1">
    <source>
        <dbReference type="SAM" id="MobiDB-lite"/>
    </source>
</evidence>
<reference evidence="2" key="1">
    <citation type="submission" date="2020-07" db="EMBL/GenBank/DDBJ databases">
        <title>Dissolved microcystin release linked to lysis of a Microcystis spp. bloom in Lake Erie (USA) attributed to a novel cyanophage.</title>
        <authorList>
            <person name="McKindles K.M."/>
            <person name="Manes M.A."/>
            <person name="DeMarco J.R."/>
            <person name="McClure A."/>
            <person name="McKay R.M."/>
            <person name="Davis T.W."/>
            <person name="Bullerjahn G.S."/>
        </authorList>
    </citation>
    <scope>NUCLEOTIDE SEQUENCE</scope>
</reference>
<organism evidence="2">
    <name type="scientific">Bacteriophage sp</name>
    <dbReference type="NCBI Taxonomy" id="38018"/>
    <lineage>
        <taxon>Viruses</taxon>
    </lineage>
</organism>
<feature type="region of interest" description="Disordered" evidence="1">
    <location>
        <begin position="123"/>
        <end position="149"/>
    </location>
</feature>
<accession>A0A7G9A4Q5</accession>